<accession>A0A059T7Z7</accession>
<sequence>MRGIEFRGKIVGAEGFVYGKLLAPLASGNAYIAYDVNEVRRFSKGTYAGRNTMSATALLNLKKVSSYMCGKTSQRTCGKLLIVLRFTVIYTKIWICWRRNNGIRKFKISNRGDFRRYIFNTYFKKWRYE</sequence>
<evidence type="ECO:0000313" key="1">
    <source>
        <dbReference type="EMBL" id="AHL18825.1"/>
    </source>
</evidence>
<proteinExistence type="predicted"/>
<name>A0A059T7Z7_9CAUD</name>
<dbReference type="GeneID" id="19735961"/>
<organism evidence="1 2">
    <name type="scientific">Listeria phage LP-101</name>
    <dbReference type="NCBI Taxonomy" id="1458856"/>
    <lineage>
        <taxon>Viruses</taxon>
        <taxon>Duplodnaviria</taxon>
        <taxon>Heunggongvirae</taxon>
        <taxon>Uroviricota</taxon>
        <taxon>Caudoviricetes</taxon>
        <taxon>Trabyvirinae</taxon>
        <taxon>Slepowronvirus</taxon>
        <taxon>Slepowronvirus LP101</taxon>
    </lineage>
</organism>
<gene>
    <name evidence="1" type="ORF">LP101_046</name>
</gene>
<reference evidence="1 2" key="1">
    <citation type="journal article" date="2014" name="Appl. Environ. Microbiol.">
        <title>Comparative genomic and morphological analysis of Listeria phages isolated from farm environments.</title>
        <authorList>
            <person name="Denes T."/>
            <person name="Vongkamjan K."/>
            <person name="Ackermann H.W."/>
            <person name="Moreno Switt A.I."/>
            <person name="Wiedmann M."/>
            <person name="den Bakker H.C."/>
        </authorList>
    </citation>
    <scope>NUCLEOTIDE SEQUENCE [LARGE SCALE GENOMIC DNA]</scope>
</reference>
<dbReference type="RefSeq" id="YP_009044847.1">
    <property type="nucleotide sequence ID" value="NC_024387.1"/>
</dbReference>
<keyword evidence="2" id="KW-1185">Reference proteome</keyword>
<evidence type="ECO:0000313" key="2">
    <source>
        <dbReference type="Proteomes" id="UP000026993"/>
    </source>
</evidence>
<protein>
    <submittedName>
        <fullName evidence="1">Uncharacterized protein</fullName>
    </submittedName>
</protein>
<dbReference type="KEGG" id="vg:19735961"/>
<dbReference type="EMBL" id="KJ094023">
    <property type="protein sequence ID" value="AHL18825.1"/>
    <property type="molecule type" value="Genomic_DNA"/>
</dbReference>
<dbReference type="Proteomes" id="UP000026993">
    <property type="component" value="Segment"/>
</dbReference>